<name>A0ABD3NSC6_9STRA</name>
<comment type="caution">
    <text evidence="2">The sequence shown here is derived from an EMBL/GenBank/DDBJ whole genome shotgun (WGS) entry which is preliminary data.</text>
</comment>
<dbReference type="PANTHER" id="PTHR12403">
    <property type="entry name" value="TRAFFICKING PROTEIN PARTICLE COMPLEX SUBUNIT 2"/>
    <property type="match status" value="1"/>
</dbReference>
<dbReference type="AlphaFoldDB" id="A0ABD3NSC6"/>
<evidence type="ECO:0000256" key="1">
    <source>
        <dbReference type="SAM" id="MobiDB-lite"/>
    </source>
</evidence>
<proteinExistence type="predicted"/>
<protein>
    <recommendedName>
        <fullName evidence="4">Trafficking protein particle complex subunit</fullName>
    </recommendedName>
</protein>
<evidence type="ECO:0000313" key="2">
    <source>
        <dbReference type="EMBL" id="KAL3778298.1"/>
    </source>
</evidence>
<accession>A0ABD3NSC6</accession>
<evidence type="ECO:0008006" key="4">
    <source>
        <dbReference type="Google" id="ProtNLM"/>
    </source>
</evidence>
<dbReference type="Proteomes" id="UP001530400">
    <property type="component" value="Unassembled WGS sequence"/>
</dbReference>
<sequence length="296" mass="33370">MNSNVYLYRLTKLALNLHQQLTTSSAMSLSVRLLSSVAVVGRDNEPIYLRGDLCNTATVSPTTLDLDKLTTIHQDRSFDADETSVQDASVIDADAPPTPREPTSEIHMATNNQSSSPNTSEEDSDPFGFFTENSHSMSLTNQLVLHASLDRFEEMTRNGASRWRMPGSQGANAMWMGKLCEVEERWNVYGYLTNTGIKFMLIIENVQLNEDGISFDTAPSSFHQLLYRESELKTMFSHLHELYVRYTMNPFSKLRSPIQSRVFDEGICEMARQFNVGVIKRARASGGRVEDGMSWM</sequence>
<feature type="region of interest" description="Disordered" evidence="1">
    <location>
        <begin position="79"/>
        <end position="129"/>
    </location>
</feature>
<evidence type="ECO:0000313" key="3">
    <source>
        <dbReference type="Proteomes" id="UP001530400"/>
    </source>
</evidence>
<dbReference type="EMBL" id="JALLPJ020000993">
    <property type="protein sequence ID" value="KAL3778298.1"/>
    <property type="molecule type" value="Genomic_DNA"/>
</dbReference>
<dbReference type="Gene3D" id="3.30.450.70">
    <property type="match status" value="1"/>
</dbReference>
<dbReference type="InterPro" id="IPR011012">
    <property type="entry name" value="Longin-like_dom_sf"/>
</dbReference>
<feature type="compositionally biased region" description="Polar residues" evidence="1">
    <location>
        <begin position="109"/>
        <end position="119"/>
    </location>
</feature>
<dbReference type="InterPro" id="IPR006722">
    <property type="entry name" value="Sedlin"/>
</dbReference>
<keyword evidence="3" id="KW-1185">Reference proteome</keyword>
<organism evidence="2 3">
    <name type="scientific">Cyclotella atomus</name>
    <dbReference type="NCBI Taxonomy" id="382360"/>
    <lineage>
        <taxon>Eukaryota</taxon>
        <taxon>Sar</taxon>
        <taxon>Stramenopiles</taxon>
        <taxon>Ochrophyta</taxon>
        <taxon>Bacillariophyta</taxon>
        <taxon>Coscinodiscophyceae</taxon>
        <taxon>Thalassiosirophycidae</taxon>
        <taxon>Stephanodiscales</taxon>
        <taxon>Stephanodiscaceae</taxon>
        <taxon>Cyclotella</taxon>
    </lineage>
</organism>
<reference evidence="2 3" key="1">
    <citation type="submission" date="2024-10" db="EMBL/GenBank/DDBJ databases">
        <title>Updated reference genomes for cyclostephanoid diatoms.</title>
        <authorList>
            <person name="Roberts W.R."/>
            <person name="Alverson A.J."/>
        </authorList>
    </citation>
    <scope>NUCLEOTIDE SEQUENCE [LARGE SCALE GENOMIC DNA]</scope>
    <source>
        <strain evidence="2 3">AJA010-31</strain>
    </source>
</reference>
<gene>
    <name evidence="2" type="ORF">ACHAWO_003326</name>
</gene>
<dbReference type="Pfam" id="PF04628">
    <property type="entry name" value="Sedlin_N"/>
    <property type="match status" value="1"/>
</dbReference>
<dbReference type="SUPFAM" id="SSF64356">
    <property type="entry name" value="SNARE-like"/>
    <property type="match status" value="1"/>
</dbReference>